<dbReference type="EnsemblMetazoa" id="Aqu2.1.09500_001">
    <property type="protein sequence ID" value="Aqu2.1.09500_001"/>
    <property type="gene ID" value="Aqu2.1.09500"/>
</dbReference>
<reference evidence="1" key="1">
    <citation type="submission" date="2017-05" db="UniProtKB">
        <authorList>
            <consortium name="EnsemblMetazoa"/>
        </authorList>
    </citation>
    <scope>IDENTIFICATION</scope>
</reference>
<sequence length="104" mass="11472">MKEEEEFSDGSAPSEEERQSIMIDLCQWRARIGSWNCSHHLPVQSNDFRSRATGNTFCGTSRVSAGNTAQEKGPRLVLSLFCLLILLFISGDVELNPGPTLTGK</sequence>
<dbReference type="AlphaFoldDB" id="A0A1X7T538"/>
<accession>A0A1X7T538</accession>
<evidence type="ECO:0000313" key="1">
    <source>
        <dbReference type="EnsemblMetazoa" id="Aqu2.1.09500_001"/>
    </source>
</evidence>
<dbReference type="InParanoid" id="A0A1X7T538"/>
<protein>
    <submittedName>
        <fullName evidence="1">Uncharacterized protein</fullName>
    </submittedName>
</protein>
<organism evidence="1">
    <name type="scientific">Amphimedon queenslandica</name>
    <name type="common">Sponge</name>
    <dbReference type="NCBI Taxonomy" id="400682"/>
    <lineage>
        <taxon>Eukaryota</taxon>
        <taxon>Metazoa</taxon>
        <taxon>Porifera</taxon>
        <taxon>Demospongiae</taxon>
        <taxon>Heteroscleromorpha</taxon>
        <taxon>Haplosclerida</taxon>
        <taxon>Niphatidae</taxon>
        <taxon>Amphimedon</taxon>
    </lineage>
</organism>
<name>A0A1X7T538_AMPQE</name>
<proteinExistence type="predicted"/>